<dbReference type="RefSeq" id="WP_058265927.1">
    <property type="nucleotide sequence ID" value="NZ_FMYN01000006.1"/>
</dbReference>
<dbReference type="PRINTS" id="PR00419">
    <property type="entry name" value="ADXRDTASE"/>
</dbReference>
<dbReference type="Pfam" id="PF01593">
    <property type="entry name" value="Amino_oxidase"/>
    <property type="match status" value="2"/>
</dbReference>
<dbReference type="InterPro" id="IPR002937">
    <property type="entry name" value="Amino_oxidase"/>
</dbReference>
<protein>
    <recommendedName>
        <fullName evidence="2">Amine oxidase domain-containing protein</fullName>
    </recommendedName>
</protein>
<name>A0A0V8GCA8_9BACL</name>
<comment type="caution">
    <text evidence="3">The sequence shown here is derived from an EMBL/GenBank/DDBJ whole genome shotgun (WGS) entry which is preliminary data.</text>
</comment>
<evidence type="ECO:0000256" key="1">
    <source>
        <dbReference type="ARBA" id="ARBA00005995"/>
    </source>
</evidence>
<comment type="similarity">
    <text evidence="1">Belongs to the flavin monoamine oxidase family.</text>
</comment>
<dbReference type="PANTHER" id="PTHR43563:SF1">
    <property type="entry name" value="AMINE OXIDASE [FLAVIN-CONTAINING] B"/>
    <property type="match status" value="1"/>
</dbReference>
<reference evidence="3 4" key="1">
    <citation type="journal article" date="2015" name="Int. J. Syst. Evol. Microbiol.">
        <title>Exiguobacterium enclense sp. nov., isolated from sediment.</title>
        <authorList>
            <person name="Dastager S.G."/>
            <person name="Mawlankar R."/>
            <person name="Sonalkar V.V."/>
            <person name="Thorat M.N."/>
            <person name="Mual P."/>
            <person name="Verma A."/>
            <person name="Krishnamurthi S."/>
            <person name="Tang S.K."/>
            <person name="Li W.J."/>
        </authorList>
    </citation>
    <scope>NUCLEOTIDE SEQUENCE [LARGE SCALE GENOMIC DNA]</scope>
    <source>
        <strain evidence="3 4">NIO-1109</strain>
    </source>
</reference>
<evidence type="ECO:0000313" key="4">
    <source>
        <dbReference type="Proteomes" id="UP000053797"/>
    </source>
</evidence>
<feature type="domain" description="Amine oxidase" evidence="2">
    <location>
        <begin position="108"/>
        <end position="338"/>
    </location>
</feature>
<sequence length="350" mass="38898">MNVAIIGAGISGLYLATRMQELGHDVTIYEARDRIGGRIETIDFNLAGQAYAFDLGPTWFWPDSEPLMVDLIHRFDLPTLEQYTTGALRLERADGIESHVVANQPTALRLRDGIRSVATALAARLRPGTIRLKSPISQIDVTNRRVISSGRKSQPFDEIVLALPPRLAARLSYVPALPETVLDELEALPTWMAQQAKCLVLYERPFWRDSGWSGQAISWTGMVQEIHDASPQDGSGALFGFFRTPARERQLLTEAEIKETVLAQLVRLFGEQARQSIGWAYKDWSTDSWTATRADAAPLVDFPAYHAINLGVEHAAISLIGTETDPSHGGHLEGAIRSVERYLEKRGREK</sequence>
<dbReference type="InterPro" id="IPR036188">
    <property type="entry name" value="FAD/NAD-bd_sf"/>
</dbReference>
<dbReference type="PANTHER" id="PTHR43563">
    <property type="entry name" value="AMINE OXIDASE"/>
    <property type="match status" value="1"/>
</dbReference>
<dbReference type="GO" id="GO:0016491">
    <property type="term" value="F:oxidoreductase activity"/>
    <property type="evidence" value="ECO:0007669"/>
    <property type="project" value="InterPro"/>
</dbReference>
<dbReference type="Gene3D" id="3.50.50.60">
    <property type="entry name" value="FAD/NAD(P)-binding domain"/>
    <property type="match status" value="2"/>
</dbReference>
<dbReference type="SUPFAM" id="SSF51905">
    <property type="entry name" value="FAD/NAD(P)-binding domain"/>
    <property type="match status" value="1"/>
</dbReference>
<evidence type="ECO:0000313" key="3">
    <source>
        <dbReference type="EMBL" id="KSU47928.1"/>
    </source>
</evidence>
<feature type="domain" description="Amine oxidase" evidence="2">
    <location>
        <begin position="10"/>
        <end position="84"/>
    </location>
</feature>
<dbReference type="OrthoDB" id="56323at2"/>
<accession>A0A0V8GCA8</accession>
<gene>
    <name evidence="3" type="ORF">AS033_14820</name>
</gene>
<dbReference type="InterPro" id="IPR050703">
    <property type="entry name" value="Flavin_MAO"/>
</dbReference>
<dbReference type="AlphaFoldDB" id="A0A0V8GCA8"/>
<dbReference type="SUPFAM" id="SSF54373">
    <property type="entry name" value="FAD-linked reductases, C-terminal domain"/>
    <property type="match status" value="1"/>
</dbReference>
<organism evidence="3 4">
    <name type="scientific">Exiguobacterium indicum</name>
    <dbReference type="NCBI Taxonomy" id="296995"/>
    <lineage>
        <taxon>Bacteria</taxon>
        <taxon>Bacillati</taxon>
        <taxon>Bacillota</taxon>
        <taxon>Bacilli</taxon>
        <taxon>Bacillales</taxon>
        <taxon>Bacillales Family XII. Incertae Sedis</taxon>
        <taxon>Exiguobacterium</taxon>
    </lineage>
</organism>
<dbReference type="EMBL" id="LNQL01000006">
    <property type="protein sequence ID" value="KSU47928.1"/>
    <property type="molecule type" value="Genomic_DNA"/>
</dbReference>
<dbReference type="Proteomes" id="UP000053797">
    <property type="component" value="Unassembled WGS sequence"/>
</dbReference>
<evidence type="ECO:0000259" key="2">
    <source>
        <dbReference type="Pfam" id="PF01593"/>
    </source>
</evidence>
<proteinExistence type="inferred from homology"/>